<evidence type="ECO:0000313" key="1">
    <source>
        <dbReference type="EMBL" id="RGS35740.1"/>
    </source>
</evidence>
<evidence type="ECO:0000313" key="2">
    <source>
        <dbReference type="Proteomes" id="UP000266172"/>
    </source>
</evidence>
<gene>
    <name evidence="1" type="ORF">DWX93_16385</name>
</gene>
<sequence>MAGFATAETAQEYWKEYRKHPVSGCFFCEFEQFYFNTSKHSSELLDTTEHAFAAFLGKCKENFSRIL</sequence>
<comment type="caution">
    <text evidence="1">The sequence shown here is derived from an EMBL/GenBank/DDBJ whole genome shotgun (WGS) entry which is preliminary data.</text>
</comment>
<reference evidence="1 2" key="1">
    <citation type="submission" date="2018-08" db="EMBL/GenBank/DDBJ databases">
        <title>A genome reference for cultivated species of the human gut microbiota.</title>
        <authorList>
            <person name="Zou Y."/>
            <person name="Xue W."/>
            <person name="Luo G."/>
        </authorList>
    </citation>
    <scope>NUCLEOTIDE SEQUENCE [LARGE SCALE GENOMIC DNA]</scope>
    <source>
        <strain evidence="1 2">AF22-12AC</strain>
    </source>
</reference>
<protein>
    <submittedName>
        <fullName evidence="1">Uncharacterized protein</fullName>
    </submittedName>
</protein>
<dbReference type="EMBL" id="QRVL01000028">
    <property type="protein sequence ID" value="RGS35740.1"/>
    <property type="molecule type" value="Genomic_DNA"/>
</dbReference>
<proteinExistence type="predicted"/>
<accession>A0A395V2Q9</accession>
<organism evidence="1 2">
    <name type="scientific">Roseburia hominis</name>
    <dbReference type="NCBI Taxonomy" id="301301"/>
    <lineage>
        <taxon>Bacteria</taxon>
        <taxon>Bacillati</taxon>
        <taxon>Bacillota</taxon>
        <taxon>Clostridia</taxon>
        <taxon>Lachnospirales</taxon>
        <taxon>Lachnospiraceae</taxon>
        <taxon>Roseburia</taxon>
    </lineage>
</organism>
<name>A0A395V2Q9_9FIRM</name>
<dbReference type="AlphaFoldDB" id="A0A395V2Q9"/>
<dbReference type="RefSeq" id="WP_118098701.1">
    <property type="nucleotide sequence ID" value="NZ_CAUBGO010000060.1"/>
</dbReference>
<dbReference type="Proteomes" id="UP000266172">
    <property type="component" value="Unassembled WGS sequence"/>
</dbReference>